<accession>A0A7M1XJ60</accession>
<dbReference type="GO" id="GO:0005737">
    <property type="term" value="C:cytoplasm"/>
    <property type="evidence" value="ECO:0007669"/>
    <property type="project" value="UniProtKB-SubCell"/>
</dbReference>
<name>A0A7M1XJ60_9SPIR</name>
<dbReference type="InterPro" id="IPR004731">
    <property type="entry name" value="Transaldolase_3B/F6P_aldolase"/>
</dbReference>
<dbReference type="EMBL" id="CP031517">
    <property type="protein sequence ID" value="QOS39533.1"/>
    <property type="molecule type" value="Genomic_DNA"/>
</dbReference>
<dbReference type="FunFam" id="3.20.20.70:FF:000018">
    <property type="entry name" value="Probable transaldolase"/>
    <property type="match status" value="1"/>
</dbReference>
<dbReference type="AlphaFoldDB" id="A0A7M1XJ60"/>
<keyword evidence="2" id="KW-0963">Cytoplasm</keyword>
<dbReference type="PROSITE" id="PS00958">
    <property type="entry name" value="TRANSALDOLASE_2"/>
    <property type="match status" value="1"/>
</dbReference>
<dbReference type="PROSITE" id="PS01054">
    <property type="entry name" value="TRANSALDOLASE_1"/>
    <property type="match status" value="1"/>
</dbReference>
<dbReference type="CDD" id="cd00956">
    <property type="entry name" value="Transaldolase_FSA"/>
    <property type="match status" value="1"/>
</dbReference>
<dbReference type="GO" id="GO:0005975">
    <property type="term" value="P:carbohydrate metabolic process"/>
    <property type="evidence" value="ECO:0007669"/>
    <property type="project" value="InterPro"/>
</dbReference>
<comment type="subcellular location">
    <subcellularLocation>
        <location evidence="1">Cytoplasm</location>
    </subcellularLocation>
</comment>
<evidence type="ECO:0000313" key="4">
    <source>
        <dbReference type="EMBL" id="QOS39533.1"/>
    </source>
</evidence>
<evidence type="ECO:0000256" key="2">
    <source>
        <dbReference type="ARBA" id="ARBA00022490"/>
    </source>
</evidence>
<dbReference type="GO" id="GO:0042182">
    <property type="term" value="P:ketone catabolic process"/>
    <property type="evidence" value="ECO:0007669"/>
    <property type="project" value="UniProtKB-ARBA"/>
</dbReference>
<organism evidence="4 5">
    <name type="scientific">Treponema rectale</name>
    <dbReference type="NCBI Taxonomy" id="744512"/>
    <lineage>
        <taxon>Bacteria</taxon>
        <taxon>Pseudomonadati</taxon>
        <taxon>Spirochaetota</taxon>
        <taxon>Spirochaetia</taxon>
        <taxon>Spirochaetales</taxon>
        <taxon>Treponemataceae</taxon>
        <taxon>Treponema</taxon>
    </lineage>
</organism>
<evidence type="ECO:0000256" key="1">
    <source>
        <dbReference type="ARBA" id="ARBA00004496"/>
    </source>
</evidence>
<dbReference type="InterPro" id="IPR013785">
    <property type="entry name" value="Aldolase_TIM"/>
</dbReference>
<dbReference type="GO" id="GO:0016832">
    <property type="term" value="F:aldehyde-lyase activity"/>
    <property type="evidence" value="ECO:0007669"/>
    <property type="project" value="InterPro"/>
</dbReference>
<dbReference type="Proteomes" id="UP000593591">
    <property type="component" value="Chromosome"/>
</dbReference>
<dbReference type="PANTHER" id="PTHR10683">
    <property type="entry name" value="TRANSALDOLASE"/>
    <property type="match status" value="1"/>
</dbReference>
<dbReference type="KEGG" id="trc:DYE49_03285"/>
<evidence type="ECO:0000313" key="5">
    <source>
        <dbReference type="Proteomes" id="UP000593591"/>
    </source>
</evidence>
<reference evidence="4 5" key="1">
    <citation type="submission" date="2018-08" db="EMBL/GenBank/DDBJ databases">
        <title>The first complete genome of Treponema rectale (CHPAT), a commensal spirochete of the bovine rectum.</title>
        <authorList>
            <person name="Staton G.J."/>
            <person name="Clegg S.R."/>
            <person name="Carter S.D."/>
            <person name="Radford A.D."/>
            <person name="Darby A."/>
            <person name="Hall N."/>
            <person name="Birtles R.J."/>
            <person name="Evans N.J."/>
        </authorList>
    </citation>
    <scope>NUCLEOTIDE SEQUENCE [LARGE SCALE GENOMIC DNA]</scope>
    <source>
        <strain evidence="4 5">CHPA</strain>
    </source>
</reference>
<proteinExistence type="predicted"/>
<evidence type="ECO:0000256" key="3">
    <source>
        <dbReference type="ARBA" id="ARBA00023270"/>
    </source>
</evidence>
<keyword evidence="3" id="KW-0704">Schiff base</keyword>
<gene>
    <name evidence="4" type="primary">fsa</name>
    <name evidence="4" type="ORF">DYE49_03285</name>
</gene>
<dbReference type="InterPro" id="IPR001585">
    <property type="entry name" value="TAL/FSA"/>
</dbReference>
<dbReference type="Gene3D" id="3.20.20.70">
    <property type="entry name" value="Aldolase class I"/>
    <property type="match status" value="1"/>
</dbReference>
<sequence length="216" mass="23381">MVLFIDTANLEEIKEVSTWSYVKGVTTNPSLIAKEGLSQKEIISQIVKLVDGPISAEVTAEDYEGMVKQGEDLFAIDPSHIVIKLPMTNEGLKACKYFSQKNIPTNVTLCFSPAQALLAMESGATYVSPFLGRLDDAGWDSIQLIKDIVEMKKNYGYTTKIICASIRNVAHVINCALAGGDIATIPYKVLAKLISHPLTDAGLASFAKDAAKTPKN</sequence>
<dbReference type="InterPro" id="IPR018225">
    <property type="entry name" value="Transaldolase_AS"/>
</dbReference>
<dbReference type="NCBIfam" id="TIGR00875">
    <property type="entry name" value="fsa_talC_mipB"/>
    <property type="match status" value="1"/>
</dbReference>
<dbReference type="InterPro" id="IPR033919">
    <property type="entry name" value="TSA/FSA_arc/bac"/>
</dbReference>
<protein>
    <submittedName>
        <fullName evidence="4">Fructose-6-phosphate aldolase</fullName>
    </submittedName>
</protein>
<dbReference type="Pfam" id="PF00923">
    <property type="entry name" value="TAL_FSA"/>
    <property type="match status" value="1"/>
</dbReference>
<dbReference type="PANTHER" id="PTHR10683:SF40">
    <property type="entry name" value="FRUCTOSE-6-PHOSPHATE ALDOLASE 1-RELATED"/>
    <property type="match status" value="1"/>
</dbReference>
<dbReference type="SUPFAM" id="SSF51569">
    <property type="entry name" value="Aldolase"/>
    <property type="match status" value="1"/>
</dbReference>